<name>A0AAV3XL53_9CYAN</name>
<dbReference type="AlphaFoldDB" id="A0AAV3XL53"/>
<feature type="transmembrane region" description="Helical" evidence="1">
    <location>
        <begin position="15"/>
        <end position="33"/>
    </location>
</feature>
<evidence type="ECO:0000313" key="2">
    <source>
        <dbReference type="EMBL" id="GET42256.1"/>
    </source>
</evidence>
<feature type="transmembrane region" description="Helical" evidence="1">
    <location>
        <begin position="103"/>
        <end position="123"/>
    </location>
</feature>
<dbReference type="Proteomes" id="UP001050975">
    <property type="component" value="Unassembled WGS sequence"/>
</dbReference>
<dbReference type="InterPro" id="IPR036890">
    <property type="entry name" value="HATPase_C_sf"/>
</dbReference>
<feature type="transmembrane region" description="Helical" evidence="1">
    <location>
        <begin position="75"/>
        <end position="97"/>
    </location>
</feature>
<keyword evidence="1" id="KW-0472">Membrane</keyword>
<dbReference type="SUPFAM" id="SSF55874">
    <property type="entry name" value="ATPase domain of HSP90 chaperone/DNA topoisomerase II/histidine kinase"/>
    <property type="match status" value="1"/>
</dbReference>
<dbReference type="RefSeq" id="WP_226589520.1">
    <property type="nucleotide sequence ID" value="NZ_BLAY01000155.1"/>
</dbReference>
<accession>A0AAV3XL53</accession>
<evidence type="ECO:0000256" key="1">
    <source>
        <dbReference type="SAM" id="Phobius"/>
    </source>
</evidence>
<dbReference type="EMBL" id="BLAY01000155">
    <property type="protein sequence ID" value="GET42256.1"/>
    <property type="molecule type" value="Genomic_DNA"/>
</dbReference>
<dbReference type="Gene3D" id="3.30.565.10">
    <property type="entry name" value="Histidine kinase-like ATPase, C-terminal domain"/>
    <property type="match status" value="1"/>
</dbReference>
<protein>
    <submittedName>
        <fullName evidence="2">Sensor with CHASE2 domain</fullName>
    </submittedName>
</protein>
<keyword evidence="1" id="KW-1133">Transmembrane helix</keyword>
<proteinExistence type="predicted"/>
<reference evidence="2" key="1">
    <citation type="submission" date="2019-10" db="EMBL/GenBank/DDBJ databases">
        <title>Draft genome sequece of Microseira wollei NIES-4236.</title>
        <authorList>
            <person name="Yamaguchi H."/>
            <person name="Suzuki S."/>
            <person name="Kawachi M."/>
        </authorList>
    </citation>
    <scope>NUCLEOTIDE SEQUENCE</scope>
    <source>
        <strain evidence="2">NIES-4236</strain>
    </source>
</reference>
<gene>
    <name evidence="2" type="ORF">MiSe_70700</name>
</gene>
<keyword evidence="1" id="KW-0812">Transmembrane</keyword>
<feature type="transmembrane region" description="Helical" evidence="1">
    <location>
        <begin position="45"/>
        <end position="63"/>
    </location>
</feature>
<feature type="transmembrane region" description="Helical" evidence="1">
    <location>
        <begin position="164"/>
        <end position="182"/>
    </location>
</feature>
<feature type="transmembrane region" description="Helical" evidence="1">
    <location>
        <begin position="130"/>
        <end position="152"/>
    </location>
</feature>
<organism evidence="2 3">
    <name type="scientific">Microseira wollei NIES-4236</name>
    <dbReference type="NCBI Taxonomy" id="2530354"/>
    <lineage>
        <taxon>Bacteria</taxon>
        <taxon>Bacillati</taxon>
        <taxon>Cyanobacteriota</taxon>
        <taxon>Cyanophyceae</taxon>
        <taxon>Oscillatoriophycideae</taxon>
        <taxon>Aerosakkonematales</taxon>
        <taxon>Aerosakkonemataceae</taxon>
        <taxon>Microseira</taxon>
    </lineage>
</organism>
<sequence length="427" mass="48018">MSIVPDPQNILKRRVVLAILSLTTMGATIATFLHRLQPNPHIVDLIAPTLLAIASFILLIRLYKKPESLQQVTHLALLGAVMFIVVPSWLFTIEAIASSDTTLVGSLPPLTSALFVLTMMMLISLRPQRLLIAIIVTWIAIAAPILTYLILHPPELLTSRGLDLFISLGPAMGIQIVLILFYNRLQDMVDRLYTERLQYYAQIVERQAIRQQAIEQAFTQIHNGPLQTLALLLRDVQREQMPSQQLFQRLEELNLEIRAVGRSLTDEVYPDTLETATSEQTLRLGEGTCIDLNRPLHNLLHEVYALTLKRNLPYFKTIQVKVRNFAPLEQSTLTLEMKRDLCLWLEEALCNVGKHAEGTTRIVVTGQHHEGQYILKVQDNGAGLKPGEEQQGTKQGKVLAKRLGGQFRRESLPKGGVICELSWVVES</sequence>
<comment type="caution">
    <text evidence="2">The sequence shown here is derived from an EMBL/GenBank/DDBJ whole genome shotgun (WGS) entry which is preliminary data.</text>
</comment>
<evidence type="ECO:0000313" key="3">
    <source>
        <dbReference type="Proteomes" id="UP001050975"/>
    </source>
</evidence>
<keyword evidence="3" id="KW-1185">Reference proteome</keyword>